<gene>
    <name evidence="1" type="ORF">E5336_02565</name>
</gene>
<dbReference type="Proteomes" id="UP000308836">
    <property type="component" value="Unassembled WGS sequence"/>
</dbReference>
<dbReference type="EMBL" id="SRYG01000004">
    <property type="protein sequence ID" value="TGY66692.1"/>
    <property type="molecule type" value="Genomic_DNA"/>
</dbReference>
<keyword evidence="2" id="KW-1185">Reference proteome</keyword>
<sequence>MMKALRFLFGWCVLVSVVLGSVRLQAFDRSFYEAYYEKTRLASQIGVSEADLTKSMQVMLDFVQGKRADLNERIVREGRTVPVYNAKEKAHMVDVRLLYERAMIVLGAAVAGMVLTLFGMAWIAKDPKRLLANACAGLLTASLCFGIVLVWLGLWIATDFTDFWTRFHTLFFTNDLWLLDPATDFMIVICPESMFSALVVAILLRTAFILLPLELGAWWLLKKKLPIGLDAG</sequence>
<protein>
    <submittedName>
        <fullName evidence="1">TIGR01906 family membrane protein</fullName>
    </submittedName>
</protein>
<organism evidence="1 2">
    <name type="scientific">Dubosiella muris</name>
    <dbReference type="NCBI Taxonomy" id="3038133"/>
    <lineage>
        <taxon>Bacteria</taxon>
        <taxon>Bacillati</taxon>
        <taxon>Bacillota</taxon>
        <taxon>Erysipelotrichia</taxon>
        <taxon>Erysipelotrichales</taxon>
        <taxon>Erysipelotrichaceae</taxon>
        <taxon>Dubosiella</taxon>
    </lineage>
</organism>
<accession>A0AC61R8Y2</accession>
<evidence type="ECO:0000313" key="1">
    <source>
        <dbReference type="EMBL" id="TGY66692.1"/>
    </source>
</evidence>
<proteinExistence type="predicted"/>
<reference evidence="1" key="1">
    <citation type="submission" date="2019-04" db="EMBL/GenBank/DDBJ databases">
        <title>Microbes associate with the intestines of laboratory mice.</title>
        <authorList>
            <person name="Navarre W."/>
            <person name="Wong E."/>
            <person name="Huang K."/>
            <person name="Tropini C."/>
            <person name="Ng K."/>
            <person name="Yu B."/>
        </authorList>
    </citation>
    <scope>NUCLEOTIDE SEQUENCE</scope>
    <source>
        <strain evidence="1">NM09_H32</strain>
    </source>
</reference>
<name>A0AC61R8Y2_9FIRM</name>
<comment type="caution">
    <text evidence="1">The sequence shown here is derived from an EMBL/GenBank/DDBJ whole genome shotgun (WGS) entry which is preliminary data.</text>
</comment>
<evidence type="ECO:0000313" key="2">
    <source>
        <dbReference type="Proteomes" id="UP000308836"/>
    </source>
</evidence>